<evidence type="ECO:0000313" key="3">
    <source>
        <dbReference type="EMBL" id="OXA54494.1"/>
    </source>
</evidence>
<dbReference type="AlphaFoldDB" id="A0A226EBH2"/>
<protein>
    <submittedName>
        <fullName evidence="3">Uncharacterized protein</fullName>
    </submittedName>
</protein>
<dbReference type="Proteomes" id="UP000198287">
    <property type="component" value="Unassembled WGS sequence"/>
</dbReference>
<evidence type="ECO:0000256" key="2">
    <source>
        <dbReference type="SAM" id="SignalP"/>
    </source>
</evidence>
<evidence type="ECO:0000256" key="1">
    <source>
        <dbReference type="SAM" id="Phobius"/>
    </source>
</evidence>
<keyword evidence="2" id="KW-0732">Signal</keyword>
<name>A0A226EBH2_FOLCA</name>
<feature type="transmembrane region" description="Helical" evidence="1">
    <location>
        <begin position="394"/>
        <end position="415"/>
    </location>
</feature>
<organism evidence="3 4">
    <name type="scientific">Folsomia candida</name>
    <name type="common">Springtail</name>
    <dbReference type="NCBI Taxonomy" id="158441"/>
    <lineage>
        <taxon>Eukaryota</taxon>
        <taxon>Metazoa</taxon>
        <taxon>Ecdysozoa</taxon>
        <taxon>Arthropoda</taxon>
        <taxon>Hexapoda</taxon>
        <taxon>Collembola</taxon>
        <taxon>Entomobryomorpha</taxon>
        <taxon>Isotomoidea</taxon>
        <taxon>Isotomidae</taxon>
        <taxon>Proisotominae</taxon>
        <taxon>Folsomia</taxon>
    </lineage>
</organism>
<keyword evidence="1" id="KW-0472">Membrane</keyword>
<keyword evidence="1" id="KW-1133">Transmembrane helix</keyword>
<keyword evidence="1" id="KW-0812">Transmembrane</keyword>
<keyword evidence="4" id="KW-1185">Reference proteome</keyword>
<accession>A0A226EBH2</accession>
<comment type="caution">
    <text evidence="3">The sequence shown here is derived from an EMBL/GenBank/DDBJ whole genome shotgun (WGS) entry which is preliminary data.</text>
</comment>
<evidence type="ECO:0000313" key="4">
    <source>
        <dbReference type="Proteomes" id="UP000198287"/>
    </source>
</evidence>
<feature type="chain" id="PRO_5012804842" evidence="2">
    <location>
        <begin position="27"/>
        <end position="903"/>
    </location>
</feature>
<feature type="signal peptide" evidence="2">
    <location>
        <begin position="1"/>
        <end position="26"/>
    </location>
</feature>
<gene>
    <name evidence="3" type="ORF">Fcan01_11781</name>
</gene>
<proteinExistence type="predicted"/>
<sequence length="903" mass="103953">MDLKFGAIFHLLLAVNHFSFANTSLSQDINAFDNCHFLLISIGRRTIWEHHIPKILHPVQLSHPEALLTAPFPAWTLETRNHRKLPPLPMLKFLPQFQPIFSKSPLQCKLLVVQISTKSISWNDIEHVLGHIDESVAIVAGRMPTSEETEEQRYDSYEMSKSETFFRKCVALVYLPGGNRSEDFNYRHNFHYLVTKSRNIFNHYGINYALVKKPAVPQAYEDKKSVTRNIVHICLRCIEDTWINFFNNNTLQPRLLLDNEIKSTEKFLAWRKTSHFEESIKTNFISFNPIFESKYYPALINLVLKSLIFDYLGINVSQLVKNLPNTAGIQVKFKHPSENELSDMEHEDNFFGDLNLVHPNFYHIFWTNTSLSFATCSPILSYVTFSNFLTPFDFWTWGGVALTITTLTIFLKLVAKRFMFFHLLAALLENVSESADTPKLMLWAFASFILSNLYKSIVTNDLTAPISAHIPSTLEEMVAHHFQFVDIDPSRGNSVFEVTPNSKLTAYIQQEVISWGLSHHLKLKDHQTFGHFRGEKLERMSFQALLHYRKCFQDYNVRRKHHRSPHCTGPGLDHYLQQFDFNETVIHRFSDVVNNHSTIKLFLNTDSAFVQDTDDLLEDIDKPDFLKKITYCEKSAIVSWTDKIHLVVRQLFGTKSSITQRHYKILPKTILHRRQFVVVSKFAWNLVSGVISGIVESGIYSKWVEFLDSREVPKRPTNSILGRAETQFHAQSIASNLSIIFFTLLIGLTASSAVLVYESVKFANCTISKIKTQLRRVLVTAALPFMKAITLSHTKVSDMIRQPIFSKSPLQCKLSVVHISTKSISWNDIEHALRHVDEFVAIAAAGMPTVEETEEKPYVSYEMSKSKTFFRKCVTLIYLPTGNIPWNILYPSDIFTKSFQDIP</sequence>
<feature type="transmembrane region" description="Helical" evidence="1">
    <location>
        <begin position="737"/>
        <end position="757"/>
    </location>
</feature>
<reference evidence="3 4" key="1">
    <citation type="submission" date="2015-12" db="EMBL/GenBank/DDBJ databases">
        <title>The genome of Folsomia candida.</title>
        <authorList>
            <person name="Faddeeva A."/>
            <person name="Derks M.F."/>
            <person name="Anvar Y."/>
            <person name="Smit S."/>
            <person name="Van Straalen N."/>
            <person name="Roelofs D."/>
        </authorList>
    </citation>
    <scope>NUCLEOTIDE SEQUENCE [LARGE SCALE GENOMIC DNA]</scope>
    <source>
        <strain evidence="3 4">VU population</strain>
        <tissue evidence="3">Whole body</tissue>
    </source>
</reference>
<dbReference type="EMBL" id="LNIX01000005">
    <property type="protein sequence ID" value="OXA54494.1"/>
    <property type="molecule type" value="Genomic_DNA"/>
</dbReference>